<evidence type="ECO:0000313" key="1">
    <source>
        <dbReference type="EMBL" id="KKL49467.1"/>
    </source>
</evidence>
<accession>A0A0F9FEB5</accession>
<comment type="caution">
    <text evidence="1">The sequence shown here is derived from an EMBL/GenBank/DDBJ whole genome shotgun (WGS) entry which is preliminary data.</text>
</comment>
<name>A0A0F9FEB5_9ZZZZ</name>
<protein>
    <submittedName>
        <fullName evidence="1">Uncharacterized protein</fullName>
    </submittedName>
</protein>
<proteinExistence type="predicted"/>
<gene>
    <name evidence="1" type="ORF">LCGC14_2315220</name>
</gene>
<organism evidence="1">
    <name type="scientific">marine sediment metagenome</name>
    <dbReference type="NCBI Taxonomy" id="412755"/>
    <lineage>
        <taxon>unclassified sequences</taxon>
        <taxon>metagenomes</taxon>
        <taxon>ecological metagenomes</taxon>
    </lineage>
</organism>
<sequence length="118" mass="13289">MIVSKPEGPLGKYPQLFRDCDPKVVLAVVGSWWDLSGRFPLPLFEIKCPQCAGPSVIYSQCYFHVRDGSPSRYRADVQCKCATCSFAFVFGVVIPKAMFMAADQMQYNRREIREILGG</sequence>
<dbReference type="AlphaFoldDB" id="A0A0F9FEB5"/>
<reference evidence="1" key="1">
    <citation type="journal article" date="2015" name="Nature">
        <title>Complex archaea that bridge the gap between prokaryotes and eukaryotes.</title>
        <authorList>
            <person name="Spang A."/>
            <person name="Saw J.H."/>
            <person name="Jorgensen S.L."/>
            <person name="Zaremba-Niedzwiedzka K."/>
            <person name="Martijn J."/>
            <person name="Lind A.E."/>
            <person name="van Eijk R."/>
            <person name="Schleper C."/>
            <person name="Guy L."/>
            <person name="Ettema T.J."/>
        </authorList>
    </citation>
    <scope>NUCLEOTIDE SEQUENCE</scope>
</reference>
<dbReference type="EMBL" id="LAZR01032948">
    <property type="protein sequence ID" value="KKL49467.1"/>
    <property type="molecule type" value="Genomic_DNA"/>
</dbReference>